<evidence type="ECO:0000313" key="1">
    <source>
        <dbReference type="EMBL" id="PNZ26157.1"/>
    </source>
</evidence>
<keyword evidence="2" id="KW-1185">Reference proteome</keyword>
<evidence type="ECO:0000313" key="2">
    <source>
        <dbReference type="Proteomes" id="UP000242752"/>
    </source>
</evidence>
<sequence length="64" mass="7739">MQKEKEHNMLLGLKLAKEKLNEAQRRLRSSINRKLKEEKISYIEIKEVLHLVDREQQLKASLRR</sequence>
<dbReference type="Proteomes" id="UP000242752">
    <property type="component" value="Unassembled WGS sequence"/>
</dbReference>
<name>A0A2K3YKP7_9STAP</name>
<gene>
    <name evidence="1" type="ORF">CD122_08685</name>
</gene>
<accession>A0A2K3YKP7</accession>
<proteinExistence type="predicted"/>
<dbReference type="AlphaFoldDB" id="A0A2K3YKP7"/>
<reference evidence="1 2" key="1">
    <citation type="submission" date="2017-08" db="EMBL/GenBank/DDBJ databases">
        <title>Draft genome sequences of 64 type strains of genus Staph aureus.</title>
        <authorList>
            <person name="Cole K."/>
            <person name="Golubchik T."/>
            <person name="Russell J."/>
            <person name="Foster D."/>
            <person name="Llewelyn M."/>
            <person name="Wilson D."/>
            <person name="Crook D."/>
            <person name="Paul J."/>
        </authorList>
    </citation>
    <scope>NUCLEOTIDE SEQUENCE [LARGE SCALE GENOMIC DNA]</scope>
    <source>
        <strain evidence="1 2">DSM 21968</strain>
    </source>
</reference>
<organism evidence="1 2">
    <name type="scientific">Staphylococcus rostri</name>
    <dbReference type="NCBI Taxonomy" id="522262"/>
    <lineage>
        <taxon>Bacteria</taxon>
        <taxon>Bacillati</taxon>
        <taxon>Bacillota</taxon>
        <taxon>Bacilli</taxon>
        <taxon>Bacillales</taxon>
        <taxon>Staphylococcaceae</taxon>
        <taxon>Staphylococcus</taxon>
    </lineage>
</organism>
<dbReference type="EMBL" id="PPRF01000059">
    <property type="protein sequence ID" value="PNZ26157.1"/>
    <property type="molecule type" value="Genomic_DNA"/>
</dbReference>
<dbReference type="RefSeq" id="WP_103358594.1">
    <property type="nucleotide sequence ID" value="NZ_PPRF01000059.1"/>
</dbReference>
<comment type="caution">
    <text evidence="1">The sequence shown here is derived from an EMBL/GenBank/DDBJ whole genome shotgun (WGS) entry which is preliminary data.</text>
</comment>
<protein>
    <submittedName>
        <fullName evidence="1">Uncharacterized protein</fullName>
    </submittedName>
</protein>